<keyword evidence="3" id="KW-1185">Reference proteome</keyword>
<organism evidence="2 3">
    <name type="scientific">Hymenoscyphus albidus</name>
    <dbReference type="NCBI Taxonomy" id="595503"/>
    <lineage>
        <taxon>Eukaryota</taxon>
        <taxon>Fungi</taxon>
        <taxon>Dikarya</taxon>
        <taxon>Ascomycota</taxon>
        <taxon>Pezizomycotina</taxon>
        <taxon>Leotiomycetes</taxon>
        <taxon>Helotiales</taxon>
        <taxon>Helotiaceae</taxon>
        <taxon>Hymenoscyphus</taxon>
    </lineage>
</organism>
<sequence>MGVQESASRALTYATRQLDRIISPSTRRDAWEYVVCNLRERPVLGSLLTLLALTCLPPLLLFTTFCASLLAFTIVSAVLFVVFWIGVAALVLIPTLFFTIGVGCCVWAWGVVWFVGGRWVYNLMIGEGEDGKEMGVVEREGKGDRNEGSDVVVNGLDGGAGKKKGSAVQVEVFPAFEDVDCVGLMGGGMNSP</sequence>
<dbReference type="Pfam" id="PF16015">
    <property type="entry name" value="Promethin"/>
    <property type="match status" value="1"/>
</dbReference>
<proteinExistence type="predicted"/>
<keyword evidence="1" id="KW-0812">Transmembrane</keyword>
<evidence type="ECO:0000313" key="3">
    <source>
        <dbReference type="Proteomes" id="UP000701801"/>
    </source>
</evidence>
<dbReference type="EMBL" id="CAJVRM010000097">
    <property type="protein sequence ID" value="CAG8974270.1"/>
    <property type="molecule type" value="Genomic_DNA"/>
</dbReference>
<keyword evidence="1" id="KW-1133">Transmembrane helix</keyword>
<dbReference type="Proteomes" id="UP000701801">
    <property type="component" value="Unassembled WGS sequence"/>
</dbReference>
<name>A0A9N9LF74_9HELO</name>
<evidence type="ECO:0000256" key="1">
    <source>
        <dbReference type="SAM" id="Phobius"/>
    </source>
</evidence>
<dbReference type="OrthoDB" id="3928876at2759"/>
<feature type="transmembrane region" description="Helical" evidence="1">
    <location>
        <begin position="43"/>
        <end position="62"/>
    </location>
</feature>
<evidence type="ECO:0000313" key="2">
    <source>
        <dbReference type="EMBL" id="CAG8974270.1"/>
    </source>
</evidence>
<gene>
    <name evidence="2" type="ORF">HYALB_00008966</name>
</gene>
<feature type="transmembrane region" description="Helical" evidence="1">
    <location>
        <begin position="96"/>
        <end position="115"/>
    </location>
</feature>
<accession>A0A9N9LF74</accession>
<dbReference type="AlphaFoldDB" id="A0A9N9LF74"/>
<reference evidence="2" key="1">
    <citation type="submission" date="2021-07" db="EMBL/GenBank/DDBJ databases">
        <authorList>
            <person name="Durling M."/>
        </authorList>
    </citation>
    <scope>NUCLEOTIDE SEQUENCE</scope>
</reference>
<protein>
    <submittedName>
        <fullName evidence="2">Uncharacterized protein</fullName>
    </submittedName>
</protein>
<comment type="caution">
    <text evidence="2">The sequence shown here is derived from an EMBL/GenBank/DDBJ whole genome shotgun (WGS) entry which is preliminary data.</text>
</comment>
<feature type="transmembrane region" description="Helical" evidence="1">
    <location>
        <begin position="69"/>
        <end position="90"/>
    </location>
</feature>
<keyword evidence="1" id="KW-0472">Membrane</keyword>